<evidence type="ECO:0000313" key="3">
    <source>
        <dbReference type="EMBL" id="CAD9283184.1"/>
    </source>
</evidence>
<gene>
    <name evidence="3" type="ORF">GOCE00092_LOCUS12096</name>
    <name evidence="4" type="ORF">GOCE00092_LOCUS12097</name>
</gene>
<feature type="chain" id="PRO_5036192202" evidence="2">
    <location>
        <begin position="18"/>
        <end position="133"/>
    </location>
</feature>
<organism evidence="4">
    <name type="scientific">Grammatophora oceanica</name>
    <dbReference type="NCBI Taxonomy" id="210454"/>
    <lineage>
        <taxon>Eukaryota</taxon>
        <taxon>Sar</taxon>
        <taxon>Stramenopiles</taxon>
        <taxon>Ochrophyta</taxon>
        <taxon>Bacillariophyta</taxon>
        <taxon>Fragilariophyceae</taxon>
        <taxon>Fragilariophycidae</taxon>
        <taxon>Rhabdonematales</taxon>
        <taxon>Grammatophoraceae</taxon>
        <taxon>Grammatophora</taxon>
    </lineage>
</organism>
<keyword evidence="2" id="KW-0732">Signal</keyword>
<protein>
    <submittedName>
        <fullName evidence="4">Uncharacterized protein</fullName>
    </submittedName>
</protein>
<evidence type="ECO:0000256" key="2">
    <source>
        <dbReference type="SAM" id="SignalP"/>
    </source>
</evidence>
<sequence length="133" mass="15817">MKTRITLMLALVAAASANDIKDRLAEFRRNDNVDRAQVKSYLYNRHERRMEKLEELLQDRKKELEDHQSGRRLMTDEKHAKTARQAENFERKLTKMKSITEQEKTEMFEQEVDGFYAMNSVDYLDFDIPGIDK</sequence>
<name>A0A6U5KW11_9STRA</name>
<dbReference type="EMBL" id="HBGK01023365">
    <property type="protein sequence ID" value="CAD9283185.1"/>
    <property type="molecule type" value="Transcribed_RNA"/>
</dbReference>
<feature type="compositionally biased region" description="Basic and acidic residues" evidence="1">
    <location>
        <begin position="62"/>
        <end position="80"/>
    </location>
</feature>
<feature type="signal peptide" evidence="2">
    <location>
        <begin position="1"/>
        <end position="17"/>
    </location>
</feature>
<dbReference type="AlphaFoldDB" id="A0A6U5KW11"/>
<feature type="region of interest" description="Disordered" evidence="1">
    <location>
        <begin position="62"/>
        <end position="88"/>
    </location>
</feature>
<evidence type="ECO:0000256" key="1">
    <source>
        <dbReference type="SAM" id="MobiDB-lite"/>
    </source>
</evidence>
<proteinExistence type="predicted"/>
<accession>A0A6U5KW11</accession>
<reference evidence="4" key="1">
    <citation type="submission" date="2021-01" db="EMBL/GenBank/DDBJ databases">
        <authorList>
            <person name="Corre E."/>
            <person name="Pelletier E."/>
            <person name="Niang G."/>
            <person name="Scheremetjew M."/>
            <person name="Finn R."/>
            <person name="Kale V."/>
            <person name="Holt S."/>
            <person name="Cochrane G."/>
            <person name="Meng A."/>
            <person name="Brown T."/>
            <person name="Cohen L."/>
        </authorList>
    </citation>
    <scope>NUCLEOTIDE SEQUENCE</scope>
    <source>
        <strain evidence="4">CCMP 410</strain>
    </source>
</reference>
<evidence type="ECO:0000313" key="4">
    <source>
        <dbReference type="EMBL" id="CAD9283185.1"/>
    </source>
</evidence>
<dbReference type="EMBL" id="HBGK01023364">
    <property type="protein sequence ID" value="CAD9283184.1"/>
    <property type="molecule type" value="Transcribed_RNA"/>
</dbReference>